<dbReference type="PANTHER" id="PTHR45656">
    <property type="entry name" value="PROTEIN CBR-CLEC-78"/>
    <property type="match status" value="1"/>
</dbReference>
<keyword evidence="4" id="KW-0768">Sushi</keyword>
<dbReference type="CDD" id="cd00033">
    <property type="entry name" value="CCP"/>
    <property type="match status" value="2"/>
</dbReference>
<dbReference type="Gene3D" id="2.10.70.10">
    <property type="entry name" value="Complement Module, domain 1"/>
    <property type="match status" value="2"/>
</dbReference>
<dbReference type="STRING" id="151549.A0A4C1UKQ5"/>
<dbReference type="AlphaFoldDB" id="A0A4C1UKQ5"/>
<dbReference type="InterPro" id="IPR000436">
    <property type="entry name" value="Sushi_SCR_CCP_dom"/>
</dbReference>
<evidence type="ECO:0000256" key="1">
    <source>
        <dbReference type="ARBA" id="ARBA00022729"/>
    </source>
</evidence>
<dbReference type="Pfam" id="PF00084">
    <property type="entry name" value="Sushi"/>
    <property type="match status" value="2"/>
</dbReference>
<comment type="caution">
    <text evidence="4">Lacks conserved residue(s) required for the propagation of feature annotation.</text>
</comment>
<protein>
    <submittedName>
        <fullName evidence="6">Sushi, von Willebrand factor type A, EGF and pentraxin domain-containing protein 1</fullName>
    </submittedName>
</protein>
<feature type="domain" description="Sushi" evidence="5">
    <location>
        <begin position="76"/>
        <end position="129"/>
    </location>
</feature>
<gene>
    <name evidence="6" type="primary">Svep1</name>
    <name evidence="6" type="ORF">EVAR_23437_1</name>
</gene>
<keyword evidence="7" id="KW-1185">Reference proteome</keyword>
<keyword evidence="3" id="KW-1015">Disulfide bond</keyword>
<dbReference type="InterPro" id="IPR051277">
    <property type="entry name" value="SEZ6_CSMD_C4BPB_Regulators"/>
</dbReference>
<feature type="domain" description="Sushi" evidence="5">
    <location>
        <begin position="130"/>
        <end position="184"/>
    </location>
</feature>
<name>A0A4C1UKQ5_EUMVA</name>
<dbReference type="EMBL" id="BGZK01000183">
    <property type="protein sequence ID" value="GBP26667.1"/>
    <property type="molecule type" value="Genomic_DNA"/>
</dbReference>
<dbReference type="PROSITE" id="PS50923">
    <property type="entry name" value="SUSHI"/>
    <property type="match status" value="2"/>
</dbReference>
<evidence type="ECO:0000313" key="7">
    <source>
        <dbReference type="Proteomes" id="UP000299102"/>
    </source>
</evidence>
<proteinExistence type="predicted"/>
<keyword evidence="2" id="KW-0677">Repeat</keyword>
<evidence type="ECO:0000256" key="2">
    <source>
        <dbReference type="ARBA" id="ARBA00022737"/>
    </source>
</evidence>
<dbReference type="OrthoDB" id="6107927at2759"/>
<keyword evidence="1" id="KW-0732">Signal</keyword>
<organism evidence="6 7">
    <name type="scientific">Eumeta variegata</name>
    <name type="common">Bagworm moth</name>
    <name type="synonym">Eumeta japonica</name>
    <dbReference type="NCBI Taxonomy" id="151549"/>
    <lineage>
        <taxon>Eukaryota</taxon>
        <taxon>Metazoa</taxon>
        <taxon>Ecdysozoa</taxon>
        <taxon>Arthropoda</taxon>
        <taxon>Hexapoda</taxon>
        <taxon>Insecta</taxon>
        <taxon>Pterygota</taxon>
        <taxon>Neoptera</taxon>
        <taxon>Endopterygota</taxon>
        <taxon>Lepidoptera</taxon>
        <taxon>Glossata</taxon>
        <taxon>Ditrysia</taxon>
        <taxon>Tineoidea</taxon>
        <taxon>Psychidae</taxon>
        <taxon>Oiketicinae</taxon>
        <taxon>Eumeta</taxon>
    </lineage>
</organism>
<accession>A0A4C1UKQ5</accession>
<reference evidence="6 7" key="1">
    <citation type="journal article" date="2019" name="Commun. Biol.">
        <title>The bagworm genome reveals a unique fibroin gene that provides high tensile strength.</title>
        <authorList>
            <person name="Kono N."/>
            <person name="Nakamura H."/>
            <person name="Ohtoshi R."/>
            <person name="Tomita M."/>
            <person name="Numata K."/>
            <person name="Arakawa K."/>
        </authorList>
    </citation>
    <scope>NUCLEOTIDE SEQUENCE [LARGE SCALE GENOMIC DNA]</scope>
</reference>
<dbReference type="SUPFAM" id="SSF57535">
    <property type="entry name" value="Complement control module/SCR domain"/>
    <property type="match status" value="2"/>
</dbReference>
<dbReference type="InterPro" id="IPR035976">
    <property type="entry name" value="Sushi/SCR/CCP_sf"/>
</dbReference>
<dbReference type="Proteomes" id="UP000299102">
    <property type="component" value="Unassembled WGS sequence"/>
</dbReference>
<dbReference type="SMART" id="SM00032">
    <property type="entry name" value="CCP"/>
    <property type="match status" value="2"/>
</dbReference>
<evidence type="ECO:0000259" key="5">
    <source>
        <dbReference type="PROSITE" id="PS50923"/>
    </source>
</evidence>
<evidence type="ECO:0000256" key="4">
    <source>
        <dbReference type="PROSITE-ProRule" id="PRU00302"/>
    </source>
</evidence>
<evidence type="ECO:0000256" key="3">
    <source>
        <dbReference type="ARBA" id="ARBA00023157"/>
    </source>
</evidence>
<evidence type="ECO:0000313" key="6">
    <source>
        <dbReference type="EMBL" id="GBP26667.1"/>
    </source>
</evidence>
<dbReference type="PANTHER" id="PTHR45656:SF4">
    <property type="entry name" value="PROTEIN CBR-CLEC-78"/>
    <property type="match status" value="1"/>
</dbReference>
<comment type="caution">
    <text evidence="6">The sequence shown here is derived from an EMBL/GenBank/DDBJ whole genome shotgun (WGS) entry which is preliminary data.</text>
</comment>
<sequence>MPAKTALSKTLSQIKKYAVKEEQNSHMNLSLKDKVKISLIGEKIKAIDVVKQVLTLKWKWSEFLDAYGDSTTIIPGNCSYPRIDHGRIRLRQRARLVKFLCLGGYELVGNKYATCRDGVWDVPLPVCVKPGCSPLPHLKNGMEIPLRKNAWVIFFCMPGYRLEGSSAIYCDGKRWNDTLPSCVGMFERLVDGVTACALYVTARCHSTYKCEAACHTRRCAHTFYRRICNEILLIVDHSRRPYPLVSER</sequence>